<gene>
    <name evidence="2" type="ORF">POVCU1_030440</name>
</gene>
<dbReference type="Proteomes" id="UP000078546">
    <property type="component" value="Unassembled WGS sequence"/>
</dbReference>
<evidence type="ECO:0000313" key="3">
    <source>
        <dbReference type="Proteomes" id="UP000078546"/>
    </source>
</evidence>
<proteinExistence type="predicted"/>
<evidence type="ECO:0000313" key="2">
    <source>
        <dbReference type="EMBL" id="SBS95996.1"/>
    </source>
</evidence>
<sequence>MHMQRQVKRKGKSKAKASQKQRQVKSKGKSKAKASQKQRQSQRDKDKAVGRPKKKSAQTLVAQMHSVTNEYWEEKKKILVKCFPYFSLHPGGERAGK</sequence>
<dbReference type="AlphaFoldDB" id="A0A1A8WXA5"/>
<evidence type="ECO:0000256" key="1">
    <source>
        <dbReference type="SAM" id="MobiDB-lite"/>
    </source>
</evidence>
<dbReference type="EMBL" id="FLQV01000557">
    <property type="protein sequence ID" value="SBS95996.1"/>
    <property type="molecule type" value="Genomic_DNA"/>
</dbReference>
<feature type="region of interest" description="Disordered" evidence="1">
    <location>
        <begin position="1"/>
        <end position="61"/>
    </location>
</feature>
<organism evidence="2 3">
    <name type="scientific">Plasmodium ovale curtisi</name>
    <dbReference type="NCBI Taxonomy" id="864141"/>
    <lineage>
        <taxon>Eukaryota</taxon>
        <taxon>Sar</taxon>
        <taxon>Alveolata</taxon>
        <taxon>Apicomplexa</taxon>
        <taxon>Aconoidasida</taxon>
        <taxon>Haemosporida</taxon>
        <taxon>Plasmodiidae</taxon>
        <taxon>Plasmodium</taxon>
        <taxon>Plasmodium (Plasmodium)</taxon>
    </lineage>
</organism>
<reference evidence="3" key="1">
    <citation type="submission" date="2016-05" db="EMBL/GenBank/DDBJ databases">
        <authorList>
            <person name="Naeem Raeece"/>
        </authorList>
    </citation>
    <scope>NUCLEOTIDE SEQUENCE [LARGE SCALE GENOMIC DNA]</scope>
</reference>
<feature type="compositionally biased region" description="Basic residues" evidence="1">
    <location>
        <begin position="1"/>
        <end position="36"/>
    </location>
</feature>
<accession>A0A1A8WXA5</accession>
<protein>
    <submittedName>
        <fullName evidence="2">Uncharacterized protein</fullName>
    </submittedName>
</protein>
<name>A0A1A8WXA5_PLAOA</name>